<dbReference type="GO" id="GO:0006096">
    <property type="term" value="P:glycolytic process"/>
    <property type="evidence" value="ECO:0007669"/>
    <property type="project" value="UniProtKB-KW"/>
</dbReference>
<dbReference type="Pfam" id="PF00349">
    <property type="entry name" value="Hexokinase_1"/>
    <property type="match status" value="1"/>
</dbReference>
<evidence type="ECO:0000313" key="4">
    <source>
        <dbReference type="Proteomes" id="UP000237347"/>
    </source>
</evidence>
<organism evidence="3 4">
    <name type="scientific">Quercus suber</name>
    <name type="common">Cork oak</name>
    <dbReference type="NCBI Taxonomy" id="58331"/>
    <lineage>
        <taxon>Eukaryota</taxon>
        <taxon>Viridiplantae</taxon>
        <taxon>Streptophyta</taxon>
        <taxon>Embryophyta</taxon>
        <taxon>Tracheophyta</taxon>
        <taxon>Spermatophyta</taxon>
        <taxon>Magnoliopsida</taxon>
        <taxon>eudicotyledons</taxon>
        <taxon>Gunneridae</taxon>
        <taxon>Pentapetalae</taxon>
        <taxon>rosids</taxon>
        <taxon>fabids</taxon>
        <taxon>Fagales</taxon>
        <taxon>Fagaceae</taxon>
        <taxon>Quercus</taxon>
    </lineage>
</organism>
<gene>
    <name evidence="3" type="primary">HXK1_0</name>
    <name evidence="3" type="ORF">CFP56_036174</name>
</gene>
<dbReference type="InterPro" id="IPR022672">
    <property type="entry name" value="Hexokinase_N"/>
</dbReference>
<dbReference type="GO" id="GO:0005536">
    <property type="term" value="F:D-glucose binding"/>
    <property type="evidence" value="ECO:0007669"/>
    <property type="project" value="InterPro"/>
</dbReference>
<keyword evidence="1" id="KW-0418">Kinase</keyword>
<evidence type="ECO:0000256" key="1">
    <source>
        <dbReference type="RuleBase" id="RU362007"/>
    </source>
</evidence>
<dbReference type="GO" id="GO:0004396">
    <property type="term" value="F:hexokinase activity"/>
    <property type="evidence" value="ECO:0007669"/>
    <property type="project" value="UniProtKB-UniRule"/>
</dbReference>
<dbReference type="GO" id="GO:0005524">
    <property type="term" value="F:ATP binding"/>
    <property type="evidence" value="ECO:0007669"/>
    <property type="project" value="UniProtKB-UniRule"/>
</dbReference>
<feature type="non-terminal residue" evidence="3">
    <location>
        <position position="1"/>
    </location>
</feature>
<dbReference type="GO" id="GO:0001678">
    <property type="term" value="P:intracellular glucose homeostasis"/>
    <property type="evidence" value="ECO:0007669"/>
    <property type="project" value="InterPro"/>
</dbReference>
<evidence type="ECO:0000259" key="2">
    <source>
        <dbReference type="Pfam" id="PF00349"/>
    </source>
</evidence>
<comment type="caution">
    <text evidence="3">The sequence shown here is derived from an EMBL/GenBank/DDBJ whole genome shotgun (WGS) entry which is preliminary data.</text>
</comment>
<dbReference type="InterPro" id="IPR043129">
    <property type="entry name" value="ATPase_NBD"/>
</dbReference>
<keyword evidence="1" id="KW-0547">Nucleotide-binding</keyword>
<keyword evidence="1" id="KW-0808">Transferase</keyword>
<keyword evidence="4" id="KW-1185">Reference proteome</keyword>
<reference evidence="3 4" key="1">
    <citation type="journal article" date="2018" name="Sci. Data">
        <title>The draft genome sequence of cork oak.</title>
        <authorList>
            <person name="Ramos A.M."/>
            <person name="Usie A."/>
            <person name="Barbosa P."/>
            <person name="Barros P.M."/>
            <person name="Capote T."/>
            <person name="Chaves I."/>
            <person name="Simoes F."/>
            <person name="Abreu I."/>
            <person name="Carrasquinho I."/>
            <person name="Faro C."/>
            <person name="Guimaraes J.B."/>
            <person name="Mendonca D."/>
            <person name="Nobrega F."/>
            <person name="Rodrigues L."/>
            <person name="Saibo N.J.M."/>
            <person name="Varela M.C."/>
            <person name="Egas C."/>
            <person name="Matos J."/>
            <person name="Miguel C.M."/>
            <person name="Oliveira M.M."/>
            <person name="Ricardo C.P."/>
            <person name="Goncalves S."/>
        </authorList>
    </citation>
    <scope>NUCLEOTIDE SEQUENCE [LARGE SCALE GENOMIC DNA]</scope>
    <source>
        <strain evidence="4">cv. HL8</strain>
    </source>
</reference>
<keyword evidence="1" id="KW-0324">Glycolysis</keyword>
<dbReference type="EMBL" id="PKMF04000654">
    <property type="protein sequence ID" value="KAK7822833.1"/>
    <property type="molecule type" value="Genomic_DNA"/>
</dbReference>
<accession>A0AAW0J8D6</accession>
<sequence>DGEGLYYGVNLREANFLILCARLGGKNKPLSDLRREEISFPANVMLVSFRNYGGKTQLNFLVDQELFDCIASELAKFVSAQPENDNDVPTNQKKLGFTLSYLVDQGAASPGTAIKWKSFSDDMVESL</sequence>
<keyword evidence="1" id="KW-0067">ATP-binding</keyword>
<dbReference type="GO" id="GO:0005739">
    <property type="term" value="C:mitochondrion"/>
    <property type="evidence" value="ECO:0007669"/>
    <property type="project" value="TreeGrafter"/>
</dbReference>
<evidence type="ECO:0000313" key="3">
    <source>
        <dbReference type="EMBL" id="KAK7822833.1"/>
    </source>
</evidence>
<dbReference type="InterPro" id="IPR001312">
    <property type="entry name" value="Hexokinase"/>
</dbReference>
<protein>
    <recommendedName>
        <fullName evidence="1">Phosphotransferase</fullName>
        <ecNumber evidence="1">2.7.1.-</ecNumber>
    </recommendedName>
</protein>
<dbReference type="Gene3D" id="3.30.420.40">
    <property type="match status" value="1"/>
</dbReference>
<name>A0AAW0J8D6_QUESU</name>
<dbReference type="Proteomes" id="UP000237347">
    <property type="component" value="Unassembled WGS sequence"/>
</dbReference>
<comment type="similarity">
    <text evidence="1">Belongs to the hexokinase family.</text>
</comment>
<proteinExistence type="inferred from homology"/>
<dbReference type="SUPFAM" id="SSF53067">
    <property type="entry name" value="Actin-like ATPase domain"/>
    <property type="match status" value="1"/>
</dbReference>
<dbReference type="PANTHER" id="PTHR19443">
    <property type="entry name" value="HEXOKINASE"/>
    <property type="match status" value="1"/>
</dbReference>
<dbReference type="PANTHER" id="PTHR19443:SF18">
    <property type="entry name" value="HEXOKINASE-LIKE 2 PROTEIN-RELATED"/>
    <property type="match status" value="1"/>
</dbReference>
<feature type="domain" description="Hexokinase N-terminal" evidence="2">
    <location>
        <begin position="3"/>
        <end position="120"/>
    </location>
</feature>
<dbReference type="EC" id="2.7.1.-" evidence="1"/>
<dbReference type="AlphaFoldDB" id="A0AAW0J8D6"/>
<dbReference type="GO" id="GO:0005829">
    <property type="term" value="C:cytosol"/>
    <property type="evidence" value="ECO:0007669"/>
    <property type="project" value="TreeGrafter"/>
</dbReference>